<accession>A0A0E3HU37</accession>
<evidence type="ECO:0000313" key="1">
    <source>
        <dbReference type="EMBL" id="AIX17540.1"/>
    </source>
</evidence>
<evidence type="ECO:0000313" key="3">
    <source>
        <dbReference type="EMBL" id="AIX38971.1"/>
    </source>
</evidence>
<evidence type="ECO:0000313" key="6">
    <source>
        <dbReference type="EMBL" id="AIX46162.1"/>
    </source>
</evidence>
<dbReference type="Proteomes" id="UP000185339">
    <property type="component" value="Segment"/>
</dbReference>
<dbReference type="Proteomes" id="UP000185331">
    <property type="component" value="Segment"/>
</dbReference>
<evidence type="ECO:0000313" key="2">
    <source>
        <dbReference type="EMBL" id="AIX17756.1"/>
    </source>
</evidence>
<dbReference type="EMBL" id="KJ019041">
    <property type="protein sequence ID" value="AIX17540.1"/>
    <property type="molecule type" value="Genomic_DNA"/>
</dbReference>
<evidence type="ECO:0000313" key="4">
    <source>
        <dbReference type="EMBL" id="AIX39188.1"/>
    </source>
</evidence>
<dbReference type="EMBL" id="KJ019042">
    <property type="protein sequence ID" value="AIX17756.1"/>
    <property type="molecule type" value="Genomic_DNA"/>
</dbReference>
<protein>
    <submittedName>
        <fullName evidence="3">Uncharacterized protein</fullName>
    </submittedName>
</protein>
<evidence type="ECO:0000313" key="7">
    <source>
        <dbReference type="Proteomes" id="UP000185330"/>
    </source>
</evidence>
<dbReference type="EMBL" id="KJ019154">
    <property type="protein sequence ID" value="AIX44524.1"/>
    <property type="molecule type" value="Genomic_DNA"/>
</dbReference>
<evidence type="ECO:0000313" key="8">
    <source>
        <dbReference type="Proteomes" id="UP000185331"/>
    </source>
</evidence>
<organism evidence="3 8">
    <name type="scientific">Synechococcus phage ACG-2014b</name>
    <dbReference type="NCBI Taxonomy" id="1493508"/>
    <lineage>
        <taxon>Viruses</taxon>
        <taxon>Duplodnaviria</taxon>
        <taxon>Heunggongvirae</taxon>
        <taxon>Uroviricota</taxon>
        <taxon>Caudoviricetes</taxon>
        <taxon>Pantevenvirales</taxon>
        <taxon>Kyanoviridae</taxon>
        <taxon>Nereusvirus</taxon>
        <taxon>Nereusvirus tusconc4</taxon>
    </lineage>
</organism>
<name>A0A0E3HU37_9CAUD</name>
<dbReference type="EMBL" id="KJ019132">
    <property type="protein sequence ID" value="AIX38971.1"/>
    <property type="molecule type" value="Genomic_DNA"/>
</dbReference>
<keyword evidence="7" id="KW-1185">Reference proteome</keyword>
<dbReference type="Proteomes" id="UP000185330">
    <property type="component" value="Segment"/>
</dbReference>
<proteinExistence type="predicted"/>
<dbReference type="Proteomes" id="UP000185333">
    <property type="component" value="Segment"/>
</dbReference>
<dbReference type="Proteomes" id="UP000185332">
    <property type="component" value="Segment"/>
</dbReference>
<evidence type="ECO:0000313" key="5">
    <source>
        <dbReference type="EMBL" id="AIX44524.1"/>
    </source>
</evidence>
<dbReference type="EMBL" id="KJ019133">
    <property type="protein sequence ID" value="AIX39188.1"/>
    <property type="molecule type" value="Genomic_DNA"/>
</dbReference>
<reference evidence="7 8" key="1">
    <citation type="submission" date="2013-12" db="EMBL/GenBank/DDBJ databases">
        <title>Ecological redundancy of diverse viral populations within a natural community.</title>
        <authorList>
            <person name="Gregory A.C."/>
            <person name="LaButti K."/>
            <person name="Copeland A."/>
            <person name="Woyke T."/>
            <person name="Sullivan M.B."/>
        </authorList>
    </citation>
    <scope>NUCLEOTIDE SEQUENCE [LARGE SCALE GENOMIC DNA]</scope>
    <source>
        <strain evidence="5">Syn7803C28</strain>
        <strain evidence="6">Syn7803C36</strain>
        <strain evidence="1">Syn7803C66</strain>
        <strain evidence="2">Syn7803C67</strain>
        <strain evidence="3">Syn9311C1</strain>
        <strain evidence="4">Syn9311C4</strain>
    </source>
</reference>
<dbReference type="EMBL" id="KJ019161">
    <property type="protein sequence ID" value="AIX46162.1"/>
    <property type="molecule type" value="Genomic_DNA"/>
</dbReference>
<gene>
    <name evidence="5" type="ORF">Syn7803C28_104</name>
    <name evidence="6" type="ORF">Syn7803C36_107</name>
    <name evidence="1" type="ORF">Syn7803C66_103</name>
    <name evidence="2" type="ORF">Syn7803C67_104</name>
    <name evidence="3" type="ORF">Syn9311C1_103</name>
    <name evidence="4" type="ORF">Syn9311C4_105</name>
</gene>
<dbReference type="Proteomes" id="UP000185338">
    <property type="component" value="Segment"/>
</dbReference>
<sequence>MSYFSDHYHSYVPPFISGTEKVKMSIMKVTNMTETEQRIKMRHAFAMSSFARMFTPNRLTSEMRSLCHEWSKIEEQPPTGDLYQVDRYFLELWKTWSLKSAL</sequence>